<sequence>MIGKVSDVGMFFLLSLILLSCTISFTSPYITDDPVFYIGQEELFSEITTQEKSVDFHFIDVGQGDSTLVQFATGENILIDGGKPEKGKQVLQYLREKGIHQLDWVVATHPDYDHIGGLITVLKNIDVKNVLDSGKEKETETYEMYQQTIQNENIPVTIAKEGETVPIEGATVIVLNAERPSDETNDSSIVLKIETDQHTALLLGDIPQKIEKELIKKYPGHADVLKVAHHGSHTSTSAELLRQVRPSIAVLTYGKDNDFGHPHAIVTHRLKRYGTPFISTERSGNIQISLTKQGVYVLDTSLVLLCV</sequence>
<comment type="caution">
    <text evidence="2">The sequence shown here is derived from an EMBL/GenBank/DDBJ whole genome shotgun (WGS) entry which is preliminary data.</text>
</comment>
<proteinExistence type="predicted"/>
<feature type="domain" description="Metallo-beta-lactamase" evidence="1">
    <location>
        <begin position="63"/>
        <end position="255"/>
    </location>
</feature>
<reference evidence="3" key="1">
    <citation type="journal article" date="2019" name="Int. J. Syst. Evol. Microbiol.">
        <title>The Global Catalogue of Microorganisms (GCM) 10K type strain sequencing project: providing services to taxonomists for standard genome sequencing and annotation.</title>
        <authorList>
            <consortium name="The Broad Institute Genomics Platform"/>
            <consortium name="The Broad Institute Genome Sequencing Center for Infectious Disease"/>
            <person name="Wu L."/>
            <person name="Ma J."/>
        </authorList>
    </citation>
    <scope>NUCLEOTIDE SEQUENCE [LARGE SCALE GENOMIC DNA]</scope>
    <source>
        <strain evidence="3">CGMCC 1.15790</strain>
    </source>
</reference>
<accession>A0ABW0U4B2</accession>
<dbReference type="SMART" id="SM00849">
    <property type="entry name" value="Lactamase_B"/>
    <property type="match status" value="1"/>
</dbReference>
<dbReference type="Pfam" id="PF00753">
    <property type="entry name" value="Lactamase_B"/>
    <property type="match status" value="1"/>
</dbReference>
<keyword evidence="3" id="KW-1185">Reference proteome</keyword>
<dbReference type="RefSeq" id="WP_270897495.1">
    <property type="nucleotide sequence ID" value="NZ_JBHSPF010000018.1"/>
</dbReference>
<gene>
    <name evidence="2" type="ORF">ACFPTR_04880</name>
</gene>
<dbReference type="PANTHER" id="PTHR30619">
    <property type="entry name" value="DNA INTERNALIZATION/COMPETENCE PROTEIN COMEC/REC2"/>
    <property type="match status" value="1"/>
</dbReference>
<dbReference type="EMBL" id="JBHSPF010000018">
    <property type="protein sequence ID" value="MFC5628228.1"/>
    <property type="molecule type" value="Genomic_DNA"/>
</dbReference>
<dbReference type="Proteomes" id="UP001596143">
    <property type="component" value="Unassembled WGS sequence"/>
</dbReference>
<dbReference type="InterPro" id="IPR001279">
    <property type="entry name" value="Metallo-B-lactamas"/>
</dbReference>
<evidence type="ECO:0000259" key="1">
    <source>
        <dbReference type="SMART" id="SM00849"/>
    </source>
</evidence>
<protein>
    <submittedName>
        <fullName evidence="2">ComEC/Rec2 family competence protein</fullName>
    </submittedName>
</protein>
<dbReference type="PANTHER" id="PTHR30619:SF7">
    <property type="entry name" value="BETA-LACTAMASE DOMAIN PROTEIN"/>
    <property type="match status" value="1"/>
</dbReference>
<dbReference type="InterPro" id="IPR052159">
    <property type="entry name" value="Competence_DNA_uptake"/>
</dbReference>
<organism evidence="2 3">
    <name type="scientific">Aliibacillus thermotolerans</name>
    <dbReference type="NCBI Taxonomy" id="1834418"/>
    <lineage>
        <taxon>Bacteria</taxon>
        <taxon>Bacillati</taxon>
        <taxon>Bacillota</taxon>
        <taxon>Bacilli</taxon>
        <taxon>Bacillales</taxon>
        <taxon>Bacillaceae</taxon>
        <taxon>Aliibacillus</taxon>
    </lineage>
</organism>
<dbReference type="Gene3D" id="3.60.15.10">
    <property type="entry name" value="Ribonuclease Z/Hydroxyacylglutathione hydrolase-like"/>
    <property type="match status" value="1"/>
</dbReference>
<dbReference type="SUPFAM" id="SSF56281">
    <property type="entry name" value="Metallo-hydrolase/oxidoreductase"/>
    <property type="match status" value="1"/>
</dbReference>
<dbReference type="InterPro" id="IPR035681">
    <property type="entry name" value="ComA-like_MBL"/>
</dbReference>
<dbReference type="InterPro" id="IPR036866">
    <property type="entry name" value="RibonucZ/Hydroxyglut_hydro"/>
</dbReference>
<dbReference type="CDD" id="cd07731">
    <property type="entry name" value="ComA-like_MBL-fold"/>
    <property type="match status" value="1"/>
</dbReference>
<name>A0ABW0U4B2_9BACI</name>
<evidence type="ECO:0000313" key="3">
    <source>
        <dbReference type="Proteomes" id="UP001596143"/>
    </source>
</evidence>
<evidence type="ECO:0000313" key="2">
    <source>
        <dbReference type="EMBL" id="MFC5628228.1"/>
    </source>
</evidence>
<dbReference type="PROSITE" id="PS51257">
    <property type="entry name" value="PROKAR_LIPOPROTEIN"/>
    <property type="match status" value="1"/>
</dbReference>